<sequence>MKQVIVVGAGPTGLAVGACLQKVGARPVILERADTVGSSWRSHYDSLALHTIRGRSGLPGLPFPESAGRYPSRDAVIAYLDAYAEHHGLKPKFGHEVLSIRREGPVWRVTHSQGAEEAGTLVMATGLNGKPKVPDWPGDFDGPILHSKDYRNPSPHRGQRVLVVGFGNSAGDIALDLANAGGEVTLSVRGPVQILPKELFGMPITSFGLMSRLLGPRLADRLTAPILRRQVGRPEEYGLNAYEKGPATMVAEDGRIPMIDVGALAAIREGRIRVAPGIARLDGAGVAFTDGTVHPFDTIIAATGYTSDLRPLFGPHCAALDDDGHPLVSGAPSPEPGLFFCSYFASSTGQLAASAQEARAIARAVAPSLPNRG</sequence>
<dbReference type="RefSeq" id="WP_093446915.1">
    <property type="nucleotide sequence ID" value="NZ_FNZG01000001.1"/>
</dbReference>
<dbReference type="InterPro" id="IPR000960">
    <property type="entry name" value="Flavin_mOase"/>
</dbReference>
<organism evidence="2 3">
    <name type="scientific">Pseudooceanicola nitratireducens</name>
    <dbReference type="NCBI Taxonomy" id="517719"/>
    <lineage>
        <taxon>Bacteria</taxon>
        <taxon>Pseudomonadati</taxon>
        <taxon>Pseudomonadota</taxon>
        <taxon>Alphaproteobacteria</taxon>
        <taxon>Rhodobacterales</taxon>
        <taxon>Paracoccaceae</taxon>
        <taxon>Pseudooceanicola</taxon>
    </lineage>
</organism>
<dbReference type="GO" id="GO:0050661">
    <property type="term" value="F:NADP binding"/>
    <property type="evidence" value="ECO:0007669"/>
    <property type="project" value="InterPro"/>
</dbReference>
<dbReference type="Pfam" id="PF13738">
    <property type="entry name" value="Pyr_redox_3"/>
    <property type="match status" value="1"/>
</dbReference>
<evidence type="ECO:0000256" key="1">
    <source>
        <dbReference type="ARBA" id="ARBA00023002"/>
    </source>
</evidence>
<dbReference type="PROSITE" id="PS51257">
    <property type="entry name" value="PROKAR_LIPOPROTEIN"/>
    <property type="match status" value="1"/>
</dbReference>
<dbReference type="InterPro" id="IPR050982">
    <property type="entry name" value="Auxin_biosynth/cation_transpt"/>
</dbReference>
<reference evidence="2 3" key="1">
    <citation type="submission" date="2016-10" db="EMBL/GenBank/DDBJ databases">
        <authorList>
            <person name="de Groot N.N."/>
        </authorList>
    </citation>
    <scope>NUCLEOTIDE SEQUENCE [LARGE SCALE GENOMIC DNA]</scope>
    <source>
        <strain evidence="2 3">DSM 29619</strain>
    </source>
</reference>
<proteinExistence type="predicted"/>
<dbReference type="PANTHER" id="PTHR43539">
    <property type="entry name" value="FLAVIN-BINDING MONOOXYGENASE-LIKE PROTEIN (AFU_ORTHOLOGUE AFUA_4G09220)"/>
    <property type="match status" value="1"/>
</dbReference>
<dbReference type="GO" id="GO:0005829">
    <property type="term" value="C:cytosol"/>
    <property type="evidence" value="ECO:0007669"/>
    <property type="project" value="TreeGrafter"/>
</dbReference>
<keyword evidence="3" id="KW-1185">Reference proteome</keyword>
<evidence type="ECO:0000313" key="3">
    <source>
        <dbReference type="Proteomes" id="UP000231644"/>
    </source>
</evidence>
<dbReference type="AlphaFoldDB" id="A0A1I1N4Z3"/>
<dbReference type="PRINTS" id="PR00469">
    <property type="entry name" value="PNDRDTASEII"/>
</dbReference>
<dbReference type="SUPFAM" id="SSF51735">
    <property type="entry name" value="NAD(P)-binding Rossmann-fold domains"/>
    <property type="match status" value="1"/>
</dbReference>
<keyword evidence="1" id="KW-0560">Oxidoreductase</keyword>
<dbReference type="PIRSF" id="PIRSF000332">
    <property type="entry name" value="FMO"/>
    <property type="match status" value="1"/>
</dbReference>
<protein>
    <submittedName>
        <fullName evidence="2">Predicted flavoprotein CzcO associated with the cation diffusion facilitator CzcD</fullName>
    </submittedName>
</protein>
<dbReference type="InterPro" id="IPR036188">
    <property type="entry name" value="FAD/NAD-bd_sf"/>
</dbReference>
<dbReference type="PANTHER" id="PTHR43539:SF78">
    <property type="entry name" value="FLAVIN-CONTAINING MONOOXYGENASE"/>
    <property type="match status" value="1"/>
</dbReference>
<evidence type="ECO:0000313" key="2">
    <source>
        <dbReference type="EMBL" id="SFC92734.1"/>
    </source>
</evidence>
<dbReference type="GO" id="GO:0004497">
    <property type="term" value="F:monooxygenase activity"/>
    <property type="evidence" value="ECO:0007669"/>
    <property type="project" value="TreeGrafter"/>
</dbReference>
<dbReference type="InterPro" id="IPR036291">
    <property type="entry name" value="NAD(P)-bd_dom_sf"/>
</dbReference>
<dbReference type="OrthoDB" id="9790219at2"/>
<dbReference type="Proteomes" id="UP000231644">
    <property type="component" value="Unassembled WGS sequence"/>
</dbReference>
<dbReference type="EMBL" id="FOLX01000001">
    <property type="protein sequence ID" value="SFC92734.1"/>
    <property type="molecule type" value="Genomic_DNA"/>
</dbReference>
<dbReference type="Gene3D" id="3.50.50.60">
    <property type="entry name" value="FAD/NAD(P)-binding domain"/>
    <property type="match status" value="1"/>
</dbReference>
<dbReference type="SUPFAM" id="SSF51905">
    <property type="entry name" value="FAD/NAD(P)-binding domain"/>
    <property type="match status" value="1"/>
</dbReference>
<dbReference type="STRING" id="517719.SAMN05421762_2778"/>
<gene>
    <name evidence="2" type="ORF">SAMN05421762_2778</name>
</gene>
<accession>A0A1I1N4Z3</accession>
<dbReference type="GO" id="GO:0050660">
    <property type="term" value="F:flavin adenine dinucleotide binding"/>
    <property type="evidence" value="ECO:0007669"/>
    <property type="project" value="InterPro"/>
</dbReference>
<name>A0A1I1N4Z3_9RHOB</name>